<dbReference type="InterPro" id="IPR007612">
    <property type="entry name" value="LOR"/>
</dbReference>
<dbReference type="Gene3D" id="2.40.160.200">
    <property type="entry name" value="LURP1-related"/>
    <property type="match status" value="1"/>
</dbReference>
<proteinExistence type="inferred from homology"/>
<dbReference type="InterPro" id="IPR038595">
    <property type="entry name" value="LOR_sf"/>
</dbReference>
<evidence type="ECO:0000313" key="2">
    <source>
        <dbReference type="EMBL" id="KAG2641083.1"/>
    </source>
</evidence>
<keyword evidence="3" id="KW-1185">Reference proteome</keyword>
<reference evidence="2" key="1">
    <citation type="submission" date="2020-05" db="EMBL/GenBank/DDBJ databases">
        <title>WGS assembly of Panicum virgatum.</title>
        <authorList>
            <person name="Lovell J.T."/>
            <person name="Jenkins J."/>
            <person name="Shu S."/>
            <person name="Juenger T.E."/>
            <person name="Schmutz J."/>
        </authorList>
    </citation>
    <scope>NUCLEOTIDE SEQUENCE</scope>
    <source>
        <strain evidence="2">AP13</strain>
    </source>
</reference>
<sequence>MNLTRGGTVTDAGGAVVLRVDAPLLRLLRRFVLADAAGRPLLTVQRKAFSLLNGWEAFRGDSTDARDLLFTARRSPGFLVWTQVGVFLAPNTAGMACDLKMKCSYNNRSCDVYLGDSNTKIAQMRRQISAAGVLLGKYSYSVTVSPNVDYVFVAALVVMLHEIHRRERG</sequence>
<name>A0A8T0W8W6_PANVG</name>
<dbReference type="Proteomes" id="UP000823388">
    <property type="component" value="Chromosome 2K"/>
</dbReference>
<dbReference type="InterPro" id="IPR025659">
    <property type="entry name" value="Tubby-like_C"/>
</dbReference>
<dbReference type="PANTHER" id="PTHR31087:SF167">
    <property type="entry name" value="PROTEIN LURP1"/>
    <property type="match status" value="1"/>
</dbReference>
<protein>
    <submittedName>
        <fullName evidence="2">Uncharacterized protein</fullName>
    </submittedName>
</protein>
<evidence type="ECO:0000256" key="1">
    <source>
        <dbReference type="ARBA" id="ARBA00005437"/>
    </source>
</evidence>
<dbReference type="Pfam" id="PF04525">
    <property type="entry name" value="LOR"/>
    <property type="match status" value="1"/>
</dbReference>
<dbReference type="EMBL" id="CM029039">
    <property type="protein sequence ID" value="KAG2641083.1"/>
    <property type="molecule type" value="Genomic_DNA"/>
</dbReference>
<gene>
    <name evidence="2" type="ORF">PVAP13_2KG147800</name>
</gene>
<dbReference type="AlphaFoldDB" id="A0A8T0W8W6"/>
<organism evidence="2 3">
    <name type="scientific">Panicum virgatum</name>
    <name type="common">Blackwell switchgrass</name>
    <dbReference type="NCBI Taxonomy" id="38727"/>
    <lineage>
        <taxon>Eukaryota</taxon>
        <taxon>Viridiplantae</taxon>
        <taxon>Streptophyta</taxon>
        <taxon>Embryophyta</taxon>
        <taxon>Tracheophyta</taxon>
        <taxon>Spermatophyta</taxon>
        <taxon>Magnoliopsida</taxon>
        <taxon>Liliopsida</taxon>
        <taxon>Poales</taxon>
        <taxon>Poaceae</taxon>
        <taxon>PACMAD clade</taxon>
        <taxon>Panicoideae</taxon>
        <taxon>Panicodae</taxon>
        <taxon>Paniceae</taxon>
        <taxon>Panicinae</taxon>
        <taxon>Panicum</taxon>
        <taxon>Panicum sect. Hiantes</taxon>
    </lineage>
</organism>
<dbReference type="SUPFAM" id="SSF54518">
    <property type="entry name" value="Tubby C-terminal domain-like"/>
    <property type="match status" value="1"/>
</dbReference>
<comment type="caution">
    <text evidence="2">The sequence shown here is derived from an EMBL/GenBank/DDBJ whole genome shotgun (WGS) entry which is preliminary data.</text>
</comment>
<evidence type="ECO:0000313" key="3">
    <source>
        <dbReference type="Proteomes" id="UP000823388"/>
    </source>
</evidence>
<accession>A0A8T0W8W6</accession>
<dbReference type="PANTHER" id="PTHR31087">
    <property type="match status" value="1"/>
</dbReference>
<comment type="similarity">
    <text evidence="1">Belongs to the LOR family.</text>
</comment>